<dbReference type="InterPro" id="IPR027417">
    <property type="entry name" value="P-loop_NTPase"/>
</dbReference>
<keyword evidence="2" id="KW-0547">Nucleotide-binding</keyword>
<dbReference type="PROSITE" id="PS50893">
    <property type="entry name" value="ABC_TRANSPORTER_2"/>
    <property type="match status" value="1"/>
</dbReference>
<reference evidence="6" key="1">
    <citation type="submission" date="2018-11" db="EMBL/GenBank/DDBJ databases">
        <title>Proposal to divide the Flavobacteriaceae and reorganize its genera based on Amino Acid Identity values calculated from whole genome sequences.</title>
        <authorList>
            <person name="Nicholson A.C."/>
            <person name="Gulvik C.A."/>
            <person name="Whitney A.M."/>
            <person name="Humrighouse B.W."/>
            <person name="Bell M."/>
            <person name="Holmes B."/>
            <person name="Steigerwalt A.G."/>
            <person name="Villarma A."/>
            <person name="Sheth M."/>
            <person name="Batra D."/>
            <person name="Pryor J."/>
            <person name="Bernardet J.-F."/>
            <person name="Hugo C."/>
            <person name="Kampfer P."/>
            <person name="Newman J.D."/>
            <person name="McQuiston J.R."/>
        </authorList>
    </citation>
    <scope>NUCLEOTIDE SEQUENCE [LARGE SCALE GENOMIC DNA]</scope>
    <source>
        <strain evidence="6">G0081</strain>
    </source>
</reference>
<dbReference type="InterPro" id="IPR003439">
    <property type="entry name" value="ABC_transporter-like_ATP-bd"/>
</dbReference>
<dbReference type="OrthoDB" id="9801987at2"/>
<protein>
    <submittedName>
        <fullName evidence="5">ABC transporter ATP-binding protein</fullName>
    </submittedName>
</protein>
<dbReference type="InterPro" id="IPR051782">
    <property type="entry name" value="ABC_Transporter_VariousFunc"/>
</dbReference>
<dbReference type="PANTHER" id="PTHR42939">
    <property type="entry name" value="ABC TRANSPORTER ATP-BINDING PROTEIN ALBC-RELATED"/>
    <property type="match status" value="1"/>
</dbReference>
<evidence type="ECO:0000256" key="3">
    <source>
        <dbReference type="ARBA" id="ARBA00022840"/>
    </source>
</evidence>
<keyword evidence="3 5" id="KW-0067">ATP-binding</keyword>
<evidence type="ECO:0000313" key="5">
    <source>
        <dbReference type="EMBL" id="AZI32640.1"/>
    </source>
</evidence>
<evidence type="ECO:0000259" key="4">
    <source>
        <dbReference type="PROSITE" id="PS50893"/>
    </source>
</evidence>
<dbReference type="GO" id="GO:0016887">
    <property type="term" value="F:ATP hydrolysis activity"/>
    <property type="evidence" value="ECO:0007669"/>
    <property type="project" value="InterPro"/>
</dbReference>
<gene>
    <name evidence="5" type="ORF">EIB73_05285</name>
</gene>
<dbReference type="AlphaFoldDB" id="A0A3G8XGY0"/>
<evidence type="ECO:0000313" key="6">
    <source>
        <dbReference type="Proteomes" id="UP000270185"/>
    </source>
</evidence>
<keyword evidence="6" id="KW-1185">Reference proteome</keyword>
<dbReference type="RefSeq" id="WP_125023336.1">
    <property type="nucleotide sequence ID" value="NZ_CP034159.1"/>
</dbReference>
<organism evidence="5 6">
    <name type="scientific">Kaistella carnis</name>
    <dbReference type="NCBI Taxonomy" id="1241979"/>
    <lineage>
        <taxon>Bacteria</taxon>
        <taxon>Pseudomonadati</taxon>
        <taxon>Bacteroidota</taxon>
        <taxon>Flavobacteriia</taxon>
        <taxon>Flavobacteriales</taxon>
        <taxon>Weeksellaceae</taxon>
        <taxon>Chryseobacterium group</taxon>
        <taxon>Kaistella</taxon>
    </lineage>
</organism>
<dbReference type="SUPFAM" id="SSF52540">
    <property type="entry name" value="P-loop containing nucleoside triphosphate hydrolases"/>
    <property type="match status" value="1"/>
</dbReference>
<dbReference type="PANTHER" id="PTHR42939:SF1">
    <property type="entry name" value="ABC TRANSPORTER ATP-BINDING PROTEIN ALBC-RELATED"/>
    <property type="match status" value="1"/>
</dbReference>
<dbReference type="Proteomes" id="UP000270185">
    <property type="component" value="Chromosome"/>
</dbReference>
<dbReference type="SMART" id="SM00382">
    <property type="entry name" value="AAA"/>
    <property type="match status" value="1"/>
</dbReference>
<dbReference type="Pfam" id="PF00005">
    <property type="entry name" value="ABC_tran"/>
    <property type="match status" value="1"/>
</dbReference>
<dbReference type="KEGG" id="ccas:EIB73_05285"/>
<dbReference type="GO" id="GO:0005524">
    <property type="term" value="F:ATP binding"/>
    <property type="evidence" value="ECO:0007669"/>
    <property type="project" value="UniProtKB-KW"/>
</dbReference>
<accession>A0A3G8XGY0</accession>
<dbReference type="EMBL" id="CP034159">
    <property type="protein sequence ID" value="AZI32640.1"/>
    <property type="molecule type" value="Genomic_DNA"/>
</dbReference>
<proteinExistence type="predicted"/>
<evidence type="ECO:0000256" key="1">
    <source>
        <dbReference type="ARBA" id="ARBA00022448"/>
    </source>
</evidence>
<evidence type="ECO:0000256" key="2">
    <source>
        <dbReference type="ARBA" id="ARBA00022741"/>
    </source>
</evidence>
<sequence>MLIEIKNLNKSFKNRVVLDNVNFDIPEKGIILLKGKNGTGKSTLLTIISKFIKKDSGLITYSDDRFFEKSGFLLDVNILIDDLSFEDNMQLIGSILKMEKVEVEKKIAFYQNLFSLPRKEFYKNYSLGMKRKAELTRTLINNPQYIFWDEPFNSLDQESVKIILDQILDKNKLYFIITHEDYLDEIAHEILILD</sequence>
<feature type="domain" description="ABC transporter" evidence="4">
    <location>
        <begin position="3"/>
        <end position="194"/>
    </location>
</feature>
<name>A0A3G8XGY0_9FLAO</name>
<keyword evidence="1" id="KW-0813">Transport</keyword>
<dbReference type="Gene3D" id="3.40.50.300">
    <property type="entry name" value="P-loop containing nucleotide triphosphate hydrolases"/>
    <property type="match status" value="1"/>
</dbReference>
<dbReference type="InterPro" id="IPR003593">
    <property type="entry name" value="AAA+_ATPase"/>
</dbReference>